<dbReference type="GO" id="GO:0000155">
    <property type="term" value="F:phosphorelay sensor kinase activity"/>
    <property type="evidence" value="ECO:0007669"/>
    <property type="project" value="InterPro"/>
</dbReference>
<feature type="transmembrane region" description="Helical" evidence="1">
    <location>
        <begin position="86"/>
        <end position="110"/>
    </location>
</feature>
<dbReference type="Gene3D" id="3.30.565.10">
    <property type="entry name" value="Histidine kinase-like ATPase, C-terminal domain"/>
    <property type="match status" value="1"/>
</dbReference>
<dbReference type="HOGENOM" id="CLU_020473_1_0_10"/>
<dbReference type="AlphaFoldDB" id="I3YSH7"/>
<dbReference type="InterPro" id="IPR050640">
    <property type="entry name" value="Bact_2-comp_sensor_kinase"/>
</dbReference>
<dbReference type="EMBL" id="CP003280">
    <property type="protein sequence ID" value="AFL79945.1"/>
    <property type="molecule type" value="Genomic_DNA"/>
</dbReference>
<proteinExistence type="predicted"/>
<dbReference type="KEGG" id="asl:Aeqsu_0433"/>
<name>I3YSH7_AEQSU</name>
<feature type="domain" description="Signal transduction histidine kinase internal region" evidence="2">
    <location>
        <begin position="169"/>
        <end position="247"/>
    </location>
</feature>
<keyword evidence="1" id="KW-1133">Transmembrane helix</keyword>
<protein>
    <submittedName>
        <fullName evidence="3">Putative regulator of cell autolysis</fullName>
    </submittedName>
</protein>
<reference evidence="3 4" key="1">
    <citation type="submission" date="2012-06" db="EMBL/GenBank/DDBJ databases">
        <title>The complete genome of Aequorivita sublithincola DSM 14238.</title>
        <authorList>
            <consortium name="US DOE Joint Genome Institute (JGI-PGF)"/>
            <person name="Lucas S."/>
            <person name="Copeland A."/>
            <person name="Lapidus A."/>
            <person name="Goodwin L."/>
            <person name="Pitluck S."/>
            <person name="Peters L."/>
            <person name="Munk A.C.C."/>
            <person name="Kyrpides N."/>
            <person name="Mavromatis K."/>
            <person name="Pagani I."/>
            <person name="Ivanova N."/>
            <person name="Ovchinnikova G."/>
            <person name="Zeytun A."/>
            <person name="Detter J.C."/>
            <person name="Han C."/>
            <person name="Land M."/>
            <person name="Hauser L."/>
            <person name="Markowitz V."/>
            <person name="Cheng J.-F."/>
            <person name="Hugenholtz P."/>
            <person name="Woyke T."/>
            <person name="Wu D."/>
            <person name="Tindall B."/>
            <person name="Faehnrich R."/>
            <person name="Brambilla E."/>
            <person name="Klenk H.-P."/>
            <person name="Eisen J.A."/>
        </authorList>
    </citation>
    <scope>NUCLEOTIDE SEQUENCE [LARGE SCALE GENOMIC DNA]</scope>
    <source>
        <strain evidence="4">DSM 14238 / LMG 21431 / ACAM 643 / 9-3</strain>
    </source>
</reference>
<evidence type="ECO:0000313" key="4">
    <source>
        <dbReference type="Proteomes" id="UP000006049"/>
    </source>
</evidence>
<dbReference type="PANTHER" id="PTHR34220">
    <property type="entry name" value="SENSOR HISTIDINE KINASE YPDA"/>
    <property type="match status" value="1"/>
</dbReference>
<dbReference type="InterPro" id="IPR036890">
    <property type="entry name" value="HATPase_C_sf"/>
</dbReference>
<feature type="transmembrane region" description="Helical" evidence="1">
    <location>
        <begin position="56"/>
        <end position="74"/>
    </location>
</feature>
<dbReference type="InterPro" id="IPR010559">
    <property type="entry name" value="Sig_transdc_His_kin_internal"/>
</dbReference>
<dbReference type="OrthoDB" id="9809908at2"/>
<keyword evidence="1" id="KW-0812">Transmembrane</keyword>
<evidence type="ECO:0000256" key="1">
    <source>
        <dbReference type="SAM" id="Phobius"/>
    </source>
</evidence>
<dbReference type="eggNOG" id="COG2972">
    <property type="taxonomic scope" value="Bacteria"/>
</dbReference>
<dbReference type="Proteomes" id="UP000006049">
    <property type="component" value="Chromosome"/>
</dbReference>
<keyword evidence="4" id="KW-1185">Reference proteome</keyword>
<dbReference type="Pfam" id="PF06580">
    <property type="entry name" value="His_kinase"/>
    <property type="match status" value="1"/>
</dbReference>
<sequence>MPKPYFYAMQKRWVRHVFFWLAYHSFEVYTDFLWMLNQYQLSVWEAFKISFLTETIILLAIKLPMVYVMFHFLSKYSVEKPNRYKLIFSLSTTLILFSILAQLIVVYLFLTTLYKGLDIVEIFGYQGIVNSFMDKVFIACLAIALKQMSNGQRLREREQLLVKEKLKTELSLLKSQINPHFLFNTLNNIYSLARKKSDKTPEVVIKLSKLLRFVMYETKHQSITIEKELDFLKDYIELHKIRYDERLKIDFKHELDDLNAQIMPNILTPFVENAFKHGASQSTTNSFIFIELKLVKNELYFKVENSFEPSVINDEEEGIGLKNLNRQLELMYQDFTLQTKKENQKFIAELSLNLIQKV</sequence>
<feature type="transmembrane region" description="Helical" evidence="1">
    <location>
        <begin position="17"/>
        <end position="36"/>
    </location>
</feature>
<dbReference type="STRING" id="746697.Aeqsu_0433"/>
<evidence type="ECO:0000313" key="3">
    <source>
        <dbReference type="EMBL" id="AFL79945.1"/>
    </source>
</evidence>
<feature type="transmembrane region" description="Helical" evidence="1">
    <location>
        <begin position="122"/>
        <end position="145"/>
    </location>
</feature>
<dbReference type="GO" id="GO:0016020">
    <property type="term" value="C:membrane"/>
    <property type="evidence" value="ECO:0007669"/>
    <property type="project" value="InterPro"/>
</dbReference>
<gene>
    <name evidence="3" type="ordered locus">Aeqsu_0433</name>
</gene>
<accession>I3YSH7</accession>
<dbReference type="SUPFAM" id="SSF55874">
    <property type="entry name" value="ATPase domain of HSP90 chaperone/DNA topoisomerase II/histidine kinase"/>
    <property type="match status" value="1"/>
</dbReference>
<keyword evidence="1" id="KW-0472">Membrane</keyword>
<dbReference type="PANTHER" id="PTHR34220:SF7">
    <property type="entry name" value="SENSOR HISTIDINE KINASE YPDA"/>
    <property type="match status" value="1"/>
</dbReference>
<dbReference type="RefSeq" id="WP_014781203.1">
    <property type="nucleotide sequence ID" value="NC_018013.1"/>
</dbReference>
<organism evidence="3 4">
    <name type="scientific">Aequorivita sublithincola (strain DSM 14238 / LMG 21431 / ACAM 643 / 9-3)</name>
    <dbReference type="NCBI Taxonomy" id="746697"/>
    <lineage>
        <taxon>Bacteria</taxon>
        <taxon>Pseudomonadati</taxon>
        <taxon>Bacteroidota</taxon>
        <taxon>Flavobacteriia</taxon>
        <taxon>Flavobacteriales</taxon>
        <taxon>Flavobacteriaceae</taxon>
        <taxon>Aequorivita</taxon>
    </lineage>
</organism>
<evidence type="ECO:0000259" key="2">
    <source>
        <dbReference type="Pfam" id="PF06580"/>
    </source>
</evidence>